<dbReference type="InterPro" id="IPR009057">
    <property type="entry name" value="Homeodomain-like_sf"/>
</dbReference>
<dbReference type="Proteomes" id="UP000257607">
    <property type="component" value="Chromosome"/>
</dbReference>
<accession>A0A1B2A533</accession>
<feature type="DNA-binding region" description="H-T-H motif" evidence="2">
    <location>
        <begin position="33"/>
        <end position="52"/>
    </location>
</feature>
<reference evidence="5" key="2">
    <citation type="submission" date="2023-02" db="EMBL/GenBank/DDBJ databases">
        <title>Complete genome sequence of Lactobacillus curvatus CACC879 isolated from Pig feces.</title>
        <authorList>
            <person name="Park S."/>
            <person name="Park M.A."/>
            <person name="Kim D.-H."/>
            <person name="Kim Y."/>
        </authorList>
    </citation>
    <scope>NUCLEOTIDE SEQUENCE</scope>
    <source>
        <strain evidence="5">CACC879</strain>
    </source>
</reference>
<sequence length="188" mass="21940">MVNLQDRRVKRTHKLIRTSFIELLLKHPINEITIQMIADRADINRRTFYLHYTDIYDLLSQTEDFTLNEFSQLLERFELPSEPQIVGQTFFRWVLSYVQDNESMLRVLCRNPDSQLMNKLVALTVTHGKRVIPFQQPENADYILNYCCWGLIGVLHTALFKPAFDAQQLALVAEQLLNASLQVSEIKA</sequence>
<protein>
    <submittedName>
        <fullName evidence="5">TetR family transcriptional regulator</fullName>
    </submittedName>
    <submittedName>
        <fullName evidence="4">TetR/AcrR family transcriptional regulator</fullName>
    </submittedName>
</protein>
<reference evidence="4 6" key="1">
    <citation type="submission" date="2018-07" db="EMBL/GenBank/DDBJ databases">
        <title>Lactobacillus curvatus genome sequence.</title>
        <authorList>
            <person name="Prechtl R."/>
        </authorList>
    </citation>
    <scope>NUCLEOTIDE SEQUENCE [LARGE SCALE GENOMIC DNA]</scope>
    <source>
        <strain evidence="4 6">TMW 1.1928</strain>
    </source>
</reference>
<evidence type="ECO:0000256" key="2">
    <source>
        <dbReference type="PROSITE-ProRule" id="PRU00335"/>
    </source>
</evidence>
<dbReference type="PANTHER" id="PTHR43479">
    <property type="entry name" value="ACREF/ENVCD OPERON REPRESSOR-RELATED"/>
    <property type="match status" value="1"/>
</dbReference>
<evidence type="ECO:0000259" key="3">
    <source>
        <dbReference type="PROSITE" id="PS50977"/>
    </source>
</evidence>
<dbReference type="EMBL" id="CP117683">
    <property type="protein sequence ID" value="WDC91386.1"/>
    <property type="molecule type" value="Genomic_DNA"/>
</dbReference>
<proteinExistence type="predicted"/>
<gene>
    <name evidence="4" type="ORF">DT351_01605</name>
    <name evidence="5" type="ORF">PSR33_04060</name>
</gene>
<dbReference type="SUPFAM" id="SSF46689">
    <property type="entry name" value="Homeodomain-like"/>
    <property type="match status" value="1"/>
</dbReference>
<keyword evidence="1 2" id="KW-0238">DNA-binding</keyword>
<dbReference type="OrthoDB" id="9810250at2"/>
<dbReference type="PANTHER" id="PTHR43479:SF7">
    <property type="entry name" value="TETR-FAMILY TRANSCRIPTIONAL REGULATOR"/>
    <property type="match status" value="1"/>
</dbReference>
<organism evidence="4 6">
    <name type="scientific">Latilactobacillus curvatus</name>
    <name type="common">Lactobacillus curvatus</name>
    <dbReference type="NCBI Taxonomy" id="28038"/>
    <lineage>
        <taxon>Bacteria</taxon>
        <taxon>Bacillati</taxon>
        <taxon>Bacillota</taxon>
        <taxon>Bacilli</taxon>
        <taxon>Lactobacillales</taxon>
        <taxon>Lactobacillaceae</taxon>
        <taxon>Latilactobacillus</taxon>
    </lineage>
</organism>
<dbReference type="EMBL" id="CP031003">
    <property type="protein sequence ID" value="AXN35134.1"/>
    <property type="molecule type" value="Genomic_DNA"/>
</dbReference>
<dbReference type="AlphaFoldDB" id="A0A1B2A533"/>
<dbReference type="PROSITE" id="PS50977">
    <property type="entry name" value="HTH_TETR_2"/>
    <property type="match status" value="1"/>
</dbReference>
<feature type="domain" description="HTH tetR-type" evidence="3">
    <location>
        <begin position="10"/>
        <end position="70"/>
    </location>
</feature>
<dbReference type="GeneID" id="49611134"/>
<dbReference type="InterPro" id="IPR001647">
    <property type="entry name" value="HTH_TetR"/>
</dbReference>
<evidence type="ECO:0000313" key="4">
    <source>
        <dbReference type="EMBL" id="AXN35134.1"/>
    </source>
</evidence>
<dbReference type="RefSeq" id="WP_004270585.1">
    <property type="nucleotide sequence ID" value="NZ_BJOQ01000004.1"/>
</dbReference>
<dbReference type="GO" id="GO:0003677">
    <property type="term" value="F:DNA binding"/>
    <property type="evidence" value="ECO:0007669"/>
    <property type="project" value="UniProtKB-UniRule"/>
</dbReference>
<dbReference type="Gene3D" id="1.10.357.10">
    <property type="entry name" value="Tetracycline Repressor, domain 2"/>
    <property type="match status" value="1"/>
</dbReference>
<evidence type="ECO:0000313" key="6">
    <source>
        <dbReference type="Proteomes" id="UP000257607"/>
    </source>
</evidence>
<dbReference type="InterPro" id="IPR050624">
    <property type="entry name" value="HTH-type_Tx_Regulator"/>
</dbReference>
<evidence type="ECO:0000313" key="5">
    <source>
        <dbReference type="EMBL" id="WDC91386.1"/>
    </source>
</evidence>
<dbReference type="Proteomes" id="UP001215533">
    <property type="component" value="Chromosome"/>
</dbReference>
<name>A0A1B2A533_LATCU</name>
<dbReference type="Pfam" id="PF00440">
    <property type="entry name" value="TetR_N"/>
    <property type="match status" value="1"/>
</dbReference>
<evidence type="ECO:0000256" key="1">
    <source>
        <dbReference type="ARBA" id="ARBA00023125"/>
    </source>
</evidence>